<evidence type="ECO:0000256" key="2">
    <source>
        <dbReference type="ARBA" id="ARBA00023326"/>
    </source>
</evidence>
<dbReference type="SUPFAM" id="SSF49265">
    <property type="entry name" value="Fibronectin type III"/>
    <property type="match status" value="1"/>
</dbReference>
<protein>
    <recommendedName>
        <fullName evidence="7">Tetratricopeptide repeat protein</fullName>
    </recommendedName>
</protein>
<sequence length="473" mass="50047">MPDSLERARQLVARLDFPAAQQLLRDALSRASQDPAQAEPDDADVAVLYAGVLLQLTEPHTARSWAGYAHSAMRRLHGERDRRTLHALGVLAVAEHRAGALDQATRYYQQLVTALTAVDGPDGDRTLAARADATFVDHARGLCSQARQQLAEIISVHAAKNGPSHPVGIRMIVRLAGMWRDCGEFDKAHQLLTHARAQTAALAPEDDTHRVVSQASRATADQNHRCGAESTGPHGQPGVFPILVVPEPQDFLPAPRTGGFTAEVSEWPEDEILDQAPASRAPTYLPPPAPPPPPMVVPPRQVPAPITRQVVRQPVKQAKPGRSGALVTIMIGAAAAAAVALVAVAIVLTGDDEPQAAADPTPTSAPGPTATATAAPIAVPSGPVSNLRLVDQGDRLLITWLYPPTADGPLIVSAAKAGEPMRALQSLPAGTESLTLPGLDPQRDYCVAVTVAYRSDHMVMSTPVCTDRKKPSP</sequence>
<keyword evidence="4" id="KW-0812">Transmembrane</keyword>
<evidence type="ECO:0000313" key="5">
    <source>
        <dbReference type="EMBL" id="GIH06393.1"/>
    </source>
</evidence>
<dbReference type="Proteomes" id="UP000612899">
    <property type="component" value="Unassembled WGS sequence"/>
</dbReference>
<dbReference type="RefSeq" id="WP_203910201.1">
    <property type="nucleotide sequence ID" value="NZ_BONY01000026.1"/>
</dbReference>
<keyword evidence="4" id="KW-1133">Transmembrane helix</keyword>
<dbReference type="SUPFAM" id="SSF48452">
    <property type="entry name" value="TPR-like"/>
    <property type="match status" value="1"/>
</dbReference>
<dbReference type="InterPro" id="IPR036116">
    <property type="entry name" value="FN3_sf"/>
</dbReference>
<comment type="caution">
    <text evidence="5">The sequence shown here is derived from an EMBL/GenBank/DDBJ whole genome shotgun (WGS) entry which is preliminary data.</text>
</comment>
<evidence type="ECO:0000313" key="6">
    <source>
        <dbReference type="Proteomes" id="UP000612899"/>
    </source>
</evidence>
<dbReference type="CDD" id="cd00063">
    <property type="entry name" value="FN3"/>
    <property type="match status" value="1"/>
</dbReference>
<dbReference type="AlphaFoldDB" id="A0A8J3Q916"/>
<accession>A0A8J3Q916</accession>
<dbReference type="GO" id="GO:0000272">
    <property type="term" value="P:polysaccharide catabolic process"/>
    <property type="evidence" value="ECO:0007669"/>
    <property type="project" value="UniProtKB-KW"/>
</dbReference>
<evidence type="ECO:0000256" key="1">
    <source>
        <dbReference type="ARBA" id="ARBA00023295"/>
    </source>
</evidence>
<keyword evidence="1" id="KW-0326">Glycosidase</keyword>
<dbReference type="InterPro" id="IPR003961">
    <property type="entry name" value="FN3_dom"/>
</dbReference>
<feature type="region of interest" description="Disordered" evidence="3">
    <location>
        <begin position="355"/>
        <end position="376"/>
    </location>
</feature>
<organism evidence="5 6">
    <name type="scientific">Rhizocola hellebori</name>
    <dbReference type="NCBI Taxonomy" id="1392758"/>
    <lineage>
        <taxon>Bacteria</taxon>
        <taxon>Bacillati</taxon>
        <taxon>Actinomycetota</taxon>
        <taxon>Actinomycetes</taxon>
        <taxon>Micromonosporales</taxon>
        <taxon>Micromonosporaceae</taxon>
        <taxon>Rhizocola</taxon>
    </lineage>
</organism>
<proteinExistence type="predicted"/>
<dbReference type="GO" id="GO:0016798">
    <property type="term" value="F:hydrolase activity, acting on glycosyl bonds"/>
    <property type="evidence" value="ECO:0007669"/>
    <property type="project" value="UniProtKB-KW"/>
</dbReference>
<name>A0A8J3Q916_9ACTN</name>
<evidence type="ECO:0000256" key="4">
    <source>
        <dbReference type="SAM" id="Phobius"/>
    </source>
</evidence>
<dbReference type="EMBL" id="BONY01000026">
    <property type="protein sequence ID" value="GIH06393.1"/>
    <property type="molecule type" value="Genomic_DNA"/>
</dbReference>
<keyword evidence="2" id="KW-0624">Polysaccharide degradation</keyword>
<dbReference type="Gene3D" id="1.25.40.10">
    <property type="entry name" value="Tetratricopeptide repeat domain"/>
    <property type="match status" value="1"/>
</dbReference>
<keyword evidence="1" id="KW-0378">Hydrolase</keyword>
<evidence type="ECO:0008006" key="7">
    <source>
        <dbReference type="Google" id="ProtNLM"/>
    </source>
</evidence>
<evidence type="ECO:0000256" key="3">
    <source>
        <dbReference type="SAM" id="MobiDB-lite"/>
    </source>
</evidence>
<feature type="region of interest" description="Disordered" evidence="3">
    <location>
        <begin position="213"/>
        <end position="238"/>
    </location>
</feature>
<keyword evidence="2" id="KW-0119">Carbohydrate metabolism</keyword>
<keyword evidence="6" id="KW-1185">Reference proteome</keyword>
<gene>
    <name evidence="5" type="ORF">Rhe02_44600</name>
</gene>
<feature type="transmembrane region" description="Helical" evidence="4">
    <location>
        <begin position="325"/>
        <end position="348"/>
    </location>
</feature>
<dbReference type="InterPro" id="IPR011990">
    <property type="entry name" value="TPR-like_helical_dom_sf"/>
</dbReference>
<keyword evidence="4" id="KW-0472">Membrane</keyword>
<reference evidence="5" key="1">
    <citation type="submission" date="2021-01" db="EMBL/GenBank/DDBJ databases">
        <title>Whole genome shotgun sequence of Rhizocola hellebori NBRC 109834.</title>
        <authorList>
            <person name="Komaki H."/>
            <person name="Tamura T."/>
        </authorList>
    </citation>
    <scope>NUCLEOTIDE SEQUENCE</scope>
    <source>
        <strain evidence="5">NBRC 109834</strain>
    </source>
</reference>